<dbReference type="AlphaFoldDB" id="A0A2P2E885"/>
<dbReference type="RefSeq" id="WP_108984136.1">
    <property type="nucleotide sequence ID" value="NZ_BFBR01000002.1"/>
</dbReference>
<gene>
    <name evidence="2" type="ORF">PbB2_00944</name>
</gene>
<evidence type="ECO:0000313" key="3">
    <source>
        <dbReference type="Proteomes" id="UP000245086"/>
    </source>
</evidence>
<evidence type="ECO:0000313" key="2">
    <source>
        <dbReference type="EMBL" id="GBF57279.1"/>
    </source>
</evidence>
<name>A0A2P2E885_9PROT</name>
<dbReference type="Proteomes" id="UP000245086">
    <property type="component" value="Unassembled WGS sequence"/>
</dbReference>
<dbReference type="EMBL" id="BFBR01000002">
    <property type="protein sequence ID" value="GBF57279.1"/>
    <property type="molecule type" value="Genomic_DNA"/>
</dbReference>
<feature type="transmembrane region" description="Helical" evidence="1">
    <location>
        <begin position="90"/>
        <end position="114"/>
    </location>
</feature>
<dbReference type="OrthoDB" id="250722at2"/>
<sequence>MAYRTINADLVLVTLEKLQQRILARFPDAGLGKVCGELQSLAREANGRVTRLVRPIIWVRLGVGLVILAGLIMAGIGLRALNLEAHETEMLSVVSGLESAVNLMLVVGAGVYSLTSLEARVKRHDAMTGLHELRSIIHVIDMHQLTKDPVMLGGARTQVSPDHKLSPFELVRYLDYCSEMLSLSGKLAALYAQDFNDPDVIDAASDIEQLATNLSQKVWQKITIVQTSHDIAATA</sequence>
<organism evidence="2 3">
    <name type="scientific">Candidatus Phycosocius bacilliformis</name>
    <dbReference type="NCBI Taxonomy" id="1445552"/>
    <lineage>
        <taxon>Bacteria</taxon>
        <taxon>Pseudomonadati</taxon>
        <taxon>Pseudomonadota</taxon>
        <taxon>Alphaproteobacteria</taxon>
        <taxon>Caulobacterales</taxon>
        <taxon>Caulobacterales incertae sedis</taxon>
        <taxon>Candidatus Phycosocius</taxon>
    </lineage>
</organism>
<accession>A0A2P2E885</accession>
<feature type="transmembrane region" description="Helical" evidence="1">
    <location>
        <begin position="57"/>
        <end position="78"/>
    </location>
</feature>
<comment type="caution">
    <text evidence="2">The sequence shown here is derived from an EMBL/GenBank/DDBJ whole genome shotgun (WGS) entry which is preliminary data.</text>
</comment>
<keyword evidence="3" id="KW-1185">Reference proteome</keyword>
<keyword evidence="1" id="KW-0472">Membrane</keyword>
<reference evidence="2 3" key="1">
    <citation type="journal article" date="2018" name="Genome Announc.">
        <title>Draft Genome Sequence of "Candidatus Phycosocius bacilliformis," an Alphaproteobacterial Ectosymbiont of the Hydrocarbon-Producing Green Alga Botryococcus braunii.</title>
        <authorList>
            <person name="Tanabe Y."/>
            <person name="Yamaguchi H."/>
            <person name="Watanabe M.M."/>
        </authorList>
    </citation>
    <scope>NUCLEOTIDE SEQUENCE [LARGE SCALE GENOMIC DNA]</scope>
    <source>
        <strain evidence="2 3">BOTRYCO-2</strain>
    </source>
</reference>
<keyword evidence="1" id="KW-0812">Transmembrane</keyword>
<keyword evidence="1" id="KW-1133">Transmembrane helix</keyword>
<evidence type="ECO:0000256" key="1">
    <source>
        <dbReference type="SAM" id="Phobius"/>
    </source>
</evidence>
<proteinExistence type="predicted"/>
<protein>
    <submittedName>
        <fullName evidence="2">Uncharacterized protein</fullName>
    </submittedName>
</protein>